<dbReference type="NCBIfam" id="TIGR01071">
    <property type="entry name" value="rplO_bact"/>
    <property type="match status" value="1"/>
</dbReference>
<dbReference type="PANTHER" id="PTHR12934:SF11">
    <property type="entry name" value="LARGE RIBOSOMAL SUBUNIT PROTEIN UL15M"/>
    <property type="match status" value="1"/>
</dbReference>
<protein>
    <submittedName>
        <fullName evidence="6">Ribosomal protein L15</fullName>
    </submittedName>
</protein>
<feature type="domain" description="Large ribosomal subunit protein uL15/eL18" evidence="5">
    <location>
        <begin position="115"/>
        <end position="190"/>
    </location>
</feature>
<accession>A0A137PER1</accession>
<dbReference type="STRING" id="796925.A0A137PER1"/>
<dbReference type="OMA" id="EPGWLVN"/>
<dbReference type="GO" id="GO:0005762">
    <property type="term" value="C:mitochondrial large ribosomal subunit"/>
    <property type="evidence" value="ECO:0007669"/>
    <property type="project" value="EnsemblFungi"/>
</dbReference>
<organism evidence="6 7">
    <name type="scientific">Conidiobolus coronatus (strain ATCC 28846 / CBS 209.66 / NRRL 28638)</name>
    <name type="common">Delacroixia coronata</name>
    <dbReference type="NCBI Taxonomy" id="796925"/>
    <lineage>
        <taxon>Eukaryota</taxon>
        <taxon>Fungi</taxon>
        <taxon>Fungi incertae sedis</taxon>
        <taxon>Zoopagomycota</taxon>
        <taxon>Entomophthoromycotina</taxon>
        <taxon>Entomophthoromycetes</taxon>
        <taxon>Entomophthorales</taxon>
        <taxon>Ancylistaceae</taxon>
        <taxon>Conidiobolus</taxon>
    </lineage>
</organism>
<dbReference type="SUPFAM" id="SSF52080">
    <property type="entry name" value="Ribosomal proteins L15p and L18e"/>
    <property type="match status" value="1"/>
</dbReference>
<feature type="compositionally biased region" description="Gly residues" evidence="4">
    <location>
        <begin position="60"/>
        <end position="69"/>
    </location>
</feature>
<dbReference type="AlphaFoldDB" id="A0A137PER1"/>
<dbReference type="Pfam" id="PF00828">
    <property type="entry name" value="Ribosomal_L27A"/>
    <property type="match status" value="1"/>
</dbReference>
<keyword evidence="2 6" id="KW-0689">Ribosomal protein</keyword>
<comment type="similarity">
    <text evidence="1">Belongs to the universal ribosomal protein uL15 family.</text>
</comment>
<keyword evidence="7" id="KW-1185">Reference proteome</keyword>
<evidence type="ECO:0000313" key="6">
    <source>
        <dbReference type="EMBL" id="KXN73499.1"/>
    </source>
</evidence>
<dbReference type="InterPro" id="IPR005749">
    <property type="entry name" value="Ribosomal_uL15_bac-type"/>
</dbReference>
<name>A0A137PER1_CONC2</name>
<dbReference type="InterPro" id="IPR021131">
    <property type="entry name" value="Ribosomal_uL15/eL18"/>
</dbReference>
<dbReference type="Proteomes" id="UP000070444">
    <property type="component" value="Unassembled WGS sequence"/>
</dbReference>
<dbReference type="GO" id="GO:0003735">
    <property type="term" value="F:structural constituent of ribosome"/>
    <property type="evidence" value="ECO:0007669"/>
    <property type="project" value="EnsemblFungi"/>
</dbReference>
<gene>
    <name evidence="6" type="ORF">CONCODRAFT_77348</name>
</gene>
<evidence type="ECO:0000256" key="2">
    <source>
        <dbReference type="ARBA" id="ARBA00022980"/>
    </source>
</evidence>
<dbReference type="GO" id="GO:0006412">
    <property type="term" value="P:translation"/>
    <property type="evidence" value="ECO:0007669"/>
    <property type="project" value="InterPro"/>
</dbReference>
<dbReference type="PANTHER" id="PTHR12934">
    <property type="entry name" value="50S RIBOSOMAL PROTEIN L15"/>
    <property type="match status" value="1"/>
</dbReference>
<feature type="region of interest" description="Disordered" evidence="4">
    <location>
        <begin position="49"/>
        <end position="93"/>
    </location>
</feature>
<dbReference type="Gene3D" id="3.100.10.10">
    <property type="match status" value="1"/>
</dbReference>
<dbReference type="InterPro" id="IPR030878">
    <property type="entry name" value="Ribosomal_uL15"/>
</dbReference>
<dbReference type="OrthoDB" id="361383at2759"/>
<sequence length="246" mass="27292">MNSLISSFNKLTVTAQPILRQAQFAQLSTQRVIAPKVPITLHSIKDNRGSVSTKKRLGRGRGSGLGKTCGRGHKGQKARSGNGKPRLGFEGGQTPLHKLAPKRGFTNVHQYDLKPIRLNRIQHWINLGRLDPTKPITMKELIDSKCIHRMKDGVKLLADGAEEFSSTINIEVSKATPNAINHIEAKGGKIAARYYNALGLRVMLRPDKYAITPKFALPNKKKDIIYYTNAENRGYLAKKTEETATN</sequence>
<proteinExistence type="inferred from homology"/>
<evidence type="ECO:0000256" key="3">
    <source>
        <dbReference type="ARBA" id="ARBA00023274"/>
    </source>
</evidence>
<evidence type="ECO:0000256" key="1">
    <source>
        <dbReference type="ARBA" id="ARBA00007320"/>
    </source>
</evidence>
<keyword evidence="3" id="KW-0687">Ribonucleoprotein</keyword>
<evidence type="ECO:0000256" key="4">
    <source>
        <dbReference type="SAM" id="MobiDB-lite"/>
    </source>
</evidence>
<dbReference type="EMBL" id="KQ964436">
    <property type="protein sequence ID" value="KXN73499.1"/>
    <property type="molecule type" value="Genomic_DNA"/>
</dbReference>
<reference evidence="6 7" key="1">
    <citation type="journal article" date="2015" name="Genome Biol. Evol.">
        <title>Phylogenomic analyses indicate that early fungi evolved digesting cell walls of algal ancestors of land plants.</title>
        <authorList>
            <person name="Chang Y."/>
            <person name="Wang S."/>
            <person name="Sekimoto S."/>
            <person name="Aerts A.L."/>
            <person name="Choi C."/>
            <person name="Clum A."/>
            <person name="LaButti K.M."/>
            <person name="Lindquist E.A."/>
            <person name="Yee Ngan C."/>
            <person name="Ohm R.A."/>
            <person name="Salamov A.A."/>
            <person name="Grigoriev I.V."/>
            <person name="Spatafora J.W."/>
            <person name="Berbee M.L."/>
        </authorList>
    </citation>
    <scope>NUCLEOTIDE SEQUENCE [LARGE SCALE GENOMIC DNA]</scope>
    <source>
        <strain evidence="6 7">NRRL 28638</strain>
    </source>
</reference>
<evidence type="ECO:0000259" key="5">
    <source>
        <dbReference type="Pfam" id="PF00828"/>
    </source>
</evidence>
<dbReference type="HAMAP" id="MF_01341">
    <property type="entry name" value="Ribosomal_uL15"/>
    <property type="match status" value="1"/>
</dbReference>
<evidence type="ECO:0000313" key="7">
    <source>
        <dbReference type="Proteomes" id="UP000070444"/>
    </source>
</evidence>
<dbReference type="InterPro" id="IPR036227">
    <property type="entry name" value="Ribosomal_uL15/eL18_sf"/>
</dbReference>